<evidence type="ECO:0000256" key="10">
    <source>
        <dbReference type="ARBA" id="ARBA00023315"/>
    </source>
</evidence>
<feature type="region of interest" description="C-terminal hotdog fold" evidence="55">
    <location>
        <begin position="2948"/>
        <end position="3080"/>
    </location>
</feature>
<comment type="catalytic activity">
    <reaction evidence="12">
        <text>(3R)-hydroxydodecanoyl-[ACP] = (2E)-dodecenoyl-[ACP] + H2O</text>
        <dbReference type="Rhea" id="RHEA:41876"/>
        <dbReference type="Rhea" id="RHEA-COMP:9642"/>
        <dbReference type="Rhea" id="RHEA-COMP:9643"/>
        <dbReference type="ChEBI" id="CHEBI:15377"/>
        <dbReference type="ChEBI" id="CHEBI:78470"/>
        <dbReference type="ChEBI" id="CHEBI:78472"/>
    </reaction>
    <physiologicalReaction direction="left-to-right" evidence="12">
        <dbReference type="Rhea" id="RHEA:41877"/>
    </physiologicalReaction>
</comment>
<evidence type="ECO:0000256" key="1">
    <source>
        <dbReference type="ARBA" id="ARBA00005189"/>
    </source>
</evidence>
<dbReference type="GO" id="GO:0019171">
    <property type="term" value="F:(3R)-hydroxyacyl-[acyl-carrier-protein] dehydratase activity"/>
    <property type="evidence" value="ECO:0007669"/>
    <property type="project" value="UniProtKB-EC"/>
</dbReference>
<dbReference type="SUPFAM" id="SSF101173">
    <property type="entry name" value="Docking domain B of the erythromycin polyketide synthase (DEBS)"/>
    <property type="match status" value="1"/>
</dbReference>
<dbReference type="SMART" id="SM00822">
    <property type="entry name" value="PKS_KR"/>
    <property type="match status" value="3"/>
</dbReference>
<comment type="catalytic activity">
    <reaction evidence="50">
        <text>octanoyl-[ACP] + malonyl-[ACP] + H(+) = 3-oxodecanoyl-[ACP] + holo-[ACP] + CO2</text>
        <dbReference type="Rhea" id="RHEA:41852"/>
        <dbReference type="Rhea" id="RHEA-COMP:9623"/>
        <dbReference type="Rhea" id="RHEA-COMP:9636"/>
        <dbReference type="Rhea" id="RHEA-COMP:9637"/>
        <dbReference type="Rhea" id="RHEA-COMP:9685"/>
        <dbReference type="ChEBI" id="CHEBI:15378"/>
        <dbReference type="ChEBI" id="CHEBI:16526"/>
        <dbReference type="ChEBI" id="CHEBI:64479"/>
        <dbReference type="ChEBI" id="CHEBI:78449"/>
        <dbReference type="ChEBI" id="CHEBI:78463"/>
        <dbReference type="ChEBI" id="CHEBI:78464"/>
    </reaction>
    <physiologicalReaction direction="left-to-right" evidence="50">
        <dbReference type="Rhea" id="RHEA:41853"/>
    </physiologicalReaction>
</comment>
<keyword evidence="6" id="KW-0702">S-nitrosylation</keyword>
<dbReference type="InterPro" id="IPR016036">
    <property type="entry name" value="Malonyl_transacylase_ACP-bd"/>
</dbReference>
<evidence type="ECO:0000256" key="41">
    <source>
        <dbReference type="ARBA" id="ARBA00048935"/>
    </source>
</evidence>
<evidence type="ECO:0000256" key="11">
    <source>
        <dbReference type="ARBA" id="ARBA00023332"/>
    </source>
</evidence>
<evidence type="ECO:0000256" key="54">
    <source>
        <dbReference type="ARBA" id="ARBA00063272"/>
    </source>
</evidence>
<comment type="function">
    <text evidence="20">Fatty acid synthetase is a multifunctional enzyme that catalyzes the de novo biosynthesis of long-chain saturated fatty acids starting from acetyl-CoA and malonyl-CoA in the presence of NADPH. This multifunctional protein contains 7 catalytic activities and a site for the binding of the prosthetic group 4'-phosphopantetheine of the acyl carrier protein ([ACP]) domain.</text>
</comment>
<evidence type="ECO:0000256" key="51">
    <source>
        <dbReference type="ARBA" id="ARBA00052442"/>
    </source>
</evidence>
<evidence type="ECO:0000256" key="3">
    <source>
        <dbReference type="ARBA" id="ARBA00022553"/>
    </source>
</evidence>
<dbReference type="GO" id="GO:0031177">
    <property type="term" value="F:phosphopantetheine binding"/>
    <property type="evidence" value="ECO:0007669"/>
    <property type="project" value="InterPro"/>
</dbReference>
<dbReference type="CDD" id="cd05195">
    <property type="entry name" value="enoyl_red"/>
    <property type="match status" value="2"/>
</dbReference>
<evidence type="ECO:0000256" key="52">
    <source>
        <dbReference type="ARBA" id="ARBA00060158"/>
    </source>
</evidence>
<dbReference type="GO" id="GO:0004315">
    <property type="term" value="F:3-oxoacyl-[acyl-carrier-protein] synthase activity"/>
    <property type="evidence" value="ECO:0007669"/>
    <property type="project" value="UniProtKB-EC"/>
</dbReference>
<dbReference type="Pfam" id="PF08240">
    <property type="entry name" value="ADH_N"/>
    <property type="match status" value="2"/>
</dbReference>
<comment type="catalytic activity">
    <reaction evidence="30">
        <text>3-oxobutanoyl-[ACP] + NADPH + H(+) = (3R)-hydroxybutanoyl-[ACP] + NADP(+)</text>
        <dbReference type="Rhea" id="RHEA:41804"/>
        <dbReference type="Rhea" id="RHEA-COMP:9625"/>
        <dbReference type="Rhea" id="RHEA-COMP:9626"/>
        <dbReference type="ChEBI" id="CHEBI:15378"/>
        <dbReference type="ChEBI" id="CHEBI:57783"/>
        <dbReference type="ChEBI" id="CHEBI:58349"/>
        <dbReference type="ChEBI" id="CHEBI:78450"/>
        <dbReference type="ChEBI" id="CHEBI:78451"/>
    </reaction>
    <physiologicalReaction direction="left-to-right" evidence="30">
        <dbReference type="Rhea" id="RHEA:41805"/>
    </physiologicalReaction>
</comment>
<dbReference type="InterPro" id="IPR001227">
    <property type="entry name" value="Ac_transferase_dom_sf"/>
</dbReference>
<comment type="catalytic activity">
    <reaction evidence="23">
        <text>a (3R)-hydroxyacyl-[ACP] + NADP(+) = a 3-oxoacyl-[ACP] + NADPH + H(+)</text>
        <dbReference type="Rhea" id="RHEA:17397"/>
        <dbReference type="Rhea" id="RHEA-COMP:9916"/>
        <dbReference type="Rhea" id="RHEA-COMP:9945"/>
        <dbReference type="ChEBI" id="CHEBI:15378"/>
        <dbReference type="ChEBI" id="CHEBI:57783"/>
        <dbReference type="ChEBI" id="CHEBI:58349"/>
        <dbReference type="ChEBI" id="CHEBI:78776"/>
        <dbReference type="ChEBI" id="CHEBI:78827"/>
        <dbReference type="EC" id="1.1.1.100"/>
    </reaction>
    <physiologicalReaction direction="right-to-left" evidence="23">
        <dbReference type="Rhea" id="RHEA:17399"/>
    </physiologicalReaction>
</comment>
<dbReference type="SUPFAM" id="SSF51735">
    <property type="entry name" value="NAD(P)-binding Rossmann-fold domains"/>
    <property type="match status" value="8"/>
</dbReference>
<dbReference type="GO" id="GO:0141148">
    <property type="term" value="F:enoyl-[acyl-carrier-protein] reductase (NADPH) activity"/>
    <property type="evidence" value="ECO:0007669"/>
    <property type="project" value="UniProtKB-EC"/>
</dbReference>
<organism evidence="60 61">
    <name type="scientific">Saccharothrix australiensis</name>
    <dbReference type="NCBI Taxonomy" id="2072"/>
    <lineage>
        <taxon>Bacteria</taxon>
        <taxon>Bacillati</taxon>
        <taxon>Actinomycetota</taxon>
        <taxon>Actinomycetes</taxon>
        <taxon>Pseudonocardiales</taxon>
        <taxon>Pseudonocardiaceae</taxon>
        <taxon>Saccharothrix</taxon>
    </lineage>
</organism>
<dbReference type="InterPro" id="IPR049552">
    <property type="entry name" value="PKS_DH_N"/>
</dbReference>
<evidence type="ECO:0000256" key="34">
    <source>
        <dbReference type="ARBA" id="ARBA00048289"/>
    </source>
</evidence>
<evidence type="ECO:0000256" key="26">
    <source>
        <dbReference type="ARBA" id="ARBA00047500"/>
    </source>
</evidence>
<comment type="catalytic activity">
    <reaction evidence="17">
        <text>(3R)-hydroxyoctadecanoyl-[ACP] = (2E)-octadecenoyl-[ACP] + H2O</text>
        <dbReference type="Rhea" id="RHEA:41924"/>
        <dbReference type="Rhea" id="RHEA-COMP:9654"/>
        <dbReference type="Rhea" id="RHEA-COMP:9655"/>
        <dbReference type="ChEBI" id="CHEBI:15377"/>
        <dbReference type="ChEBI" id="CHEBI:78488"/>
        <dbReference type="ChEBI" id="CHEBI:78489"/>
    </reaction>
    <physiologicalReaction direction="left-to-right" evidence="17">
        <dbReference type="Rhea" id="RHEA:41925"/>
    </physiologicalReaction>
</comment>
<evidence type="ECO:0000256" key="13">
    <source>
        <dbReference type="ARBA" id="ARBA00023373"/>
    </source>
</evidence>
<dbReference type="FunFam" id="3.40.47.10:FF:000019">
    <property type="entry name" value="Polyketide synthase type I"/>
    <property type="match status" value="3"/>
</dbReference>
<evidence type="ECO:0000256" key="48">
    <source>
        <dbReference type="ARBA" id="ARBA00049449"/>
    </source>
</evidence>
<dbReference type="InterPro" id="IPR042104">
    <property type="entry name" value="PKS_dehydratase_sf"/>
</dbReference>
<evidence type="ECO:0000256" key="35">
    <source>
        <dbReference type="ARBA" id="ARBA00048420"/>
    </source>
</evidence>
<evidence type="ECO:0000259" key="58">
    <source>
        <dbReference type="PROSITE" id="PS52004"/>
    </source>
</evidence>
<comment type="catalytic activity">
    <reaction evidence="49">
        <text>(2E)-decenoyl-[ACP] + NADPH + H(+) = decanoyl-[ACP] + NADP(+)</text>
        <dbReference type="Rhea" id="RHEA:41864"/>
        <dbReference type="Rhea" id="RHEA-COMP:9639"/>
        <dbReference type="Rhea" id="RHEA-COMP:9640"/>
        <dbReference type="ChEBI" id="CHEBI:15378"/>
        <dbReference type="ChEBI" id="CHEBI:57783"/>
        <dbReference type="ChEBI" id="CHEBI:58349"/>
        <dbReference type="ChEBI" id="CHEBI:78467"/>
        <dbReference type="ChEBI" id="CHEBI:78468"/>
    </reaction>
    <physiologicalReaction direction="left-to-right" evidence="49">
        <dbReference type="Rhea" id="RHEA:41865"/>
    </physiologicalReaction>
</comment>
<comment type="subunit">
    <text evidence="54">Homodimer. Erythronolide synthase is composed of EryAI, EryAII and EryAIII multimodular (2 modules) polypeptides each coding for a functional synthase subunit which participates in 2 of the six FAS-like elongation steps required for formation of the polyketide. Module 1, 2, 3, 4, 5, and 6 participating in biosynthesis steps 1, 2, 3, 4, 5, and 6, respectively.</text>
</comment>
<dbReference type="InterPro" id="IPR016039">
    <property type="entry name" value="Thiolase-like"/>
</dbReference>
<evidence type="ECO:0000256" key="42">
    <source>
        <dbReference type="ARBA" id="ARBA00049019"/>
    </source>
</evidence>
<evidence type="ECO:0000256" key="28">
    <source>
        <dbReference type="ARBA" id="ARBA00047810"/>
    </source>
</evidence>
<dbReference type="Gene3D" id="3.10.129.110">
    <property type="entry name" value="Polyketide synthase dehydratase"/>
    <property type="match status" value="3"/>
</dbReference>
<feature type="domain" description="PKS/mFAS DH" evidence="59">
    <location>
        <begin position="885"/>
        <end position="1147"/>
    </location>
</feature>
<dbReference type="Pfam" id="PF14765">
    <property type="entry name" value="PS-DH"/>
    <property type="match status" value="3"/>
</dbReference>
<feature type="active site" description="Proton acceptor; for dehydratase activity" evidence="55">
    <location>
        <position position="916"/>
    </location>
</feature>
<evidence type="ECO:0000256" key="45">
    <source>
        <dbReference type="ARBA" id="ARBA00049263"/>
    </source>
</evidence>
<comment type="catalytic activity">
    <reaction evidence="36">
        <text>a fatty acyl-[ACP] + malonyl-[ACP] + H(+) = a 3-oxoacyl-[ACP] + holo-[ACP] + CO2</text>
        <dbReference type="Rhea" id="RHEA:22836"/>
        <dbReference type="Rhea" id="RHEA-COMP:9623"/>
        <dbReference type="Rhea" id="RHEA-COMP:9685"/>
        <dbReference type="Rhea" id="RHEA-COMP:9916"/>
        <dbReference type="Rhea" id="RHEA-COMP:14125"/>
        <dbReference type="ChEBI" id="CHEBI:15378"/>
        <dbReference type="ChEBI" id="CHEBI:16526"/>
        <dbReference type="ChEBI" id="CHEBI:64479"/>
        <dbReference type="ChEBI" id="CHEBI:78449"/>
        <dbReference type="ChEBI" id="CHEBI:78776"/>
        <dbReference type="ChEBI" id="CHEBI:138651"/>
        <dbReference type="EC" id="2.3.1.41"/>
    </reaction>
    <physiologicalReaction direction="left-to-right" evidence="36">
        <dbReference type="Rhea" id="RHEA:22837"/>
    </physiologicalReaction>
</comment>
<evidence type="ECO:0000256" key="12">
    <source>
        <dbReference type="ARBA" id="ARBA00023351"/>
    </source>
</evidence>
<comment type="catalytic activity">
    <reaction evidence="29">
        <text>(2E)-hexenoyl-[ACP] + NADPH + H(+) = hexanoyl-[ACP] + NADP(+)</text>
        <dbReference type="Rhea" id="RHEA:41832"/>
        <dbReference type="Rhea" id="RHEA-COMP:9631"/>
        <dbReference type="Rhea" id="RHEA-COMP:9632"/>
        <dbReference type="ChEBI" id="CHEBI:15378"/>
        <dbReference type="ChEBI" id="CHEBI:57783"/>
        <dbReference type="ChEBI" id="CHEBI:58349"/>
        <dbReference type="ChEBI" id="CHEBI:78458"/>
        <dbReference type="ChEBI" id="CHEBI:78459"/>
    </reaction>
    <physiologicalReaction direction="left-to-right" evidence="29">
        <dbReference type="Rhea" id="RHEA:41833"/>
    </physiologicalReaction>
</comment>
<feature type="region of interest" description="C-terminal hotdog fold" evidence="55">
    <location>
        <begin position="4852"/>
        <end position="4990"/>
    </location>
</feature>
<keyword evidence="61" id="KW-1185">Reference proteome</keyword>
<comment type="catalytic activity">
    <reaction evidence="27">
        <text>dodecanoyl-[ACP] + malonyl-[ACP] + H(+) = 3-oxotetradecanoyl-[ACP] + holo-[ACP] + CO2</text>
        <dbReference type="Rhea" id="RHEA:41884"/>
        <dbReference type="Rhea" id="RHEA-COMP:9623"/>
        <dbReference type="Rhea" id="RHEA-COMP:9644"/>
        <dbReference type="Rhea" id="RHEA-COMP:9645"/>
        <dbReference type="Rhea" id="RHEA-COMP:9685"/>
        <dbReference type="ChEBI" id="CHEBI:15378"/>
        <dbReference type="ChEBI" id="CHEBI:16526"/>
        <dbReference type="ChEBI" id="CHEBI:64479"/>
        <dbReference type="ChEBI" id="CHEBI:65264"/>
        <dbReference type="ChEBI" id="CHEBI:78449"/>
        <dbReference type="ChEBI" id="CHEBI:78473"/>
    </reaction>
    <physiologicalReaction direction="left-to-right" evidence="27">
        <dbReference type="Rhea" id="RHEA:41885"/>
    </physiologicalReaction>
</comment>
<dbReference type="Pfam" id="PF00550">
    <property type="entry name" value="PP-binding"/>
    <property type="match status" value="3"/>
</dbReference>
<dbReference type="InterPro" id="IPR036736">
    <property type="entry name" value="ACP-like_sf"/>
</dbReference>
<dbReference type="SUPFAM" id="SSF55048">
    <property type="entry name" value="Probable ACP-binding domain of malonyl-CoA ACP transacylase"/>
    <property type="match status" value="3"/>
</dbReference>
<proteinExistence type="predicted"/>
<dbReference type="InterPro" id="IPR020802">
    <property type="entry name" value="TesA-like"/>
</dbReference>
<dbReference type="GO" id="GO:0047879">
    <property type="term" value="F:erythronolide synthase activity"/>
    <property type="evidence" value="ECO:0007669"/>
    <property type="project" value="UniProtKB-EC"/>
</dbReference>
<comment type="caution">
    <text evidence="60">The sequence shown here is derived from an EMBL/GenBank/DDBJ whole genome shotgun (WGS) entry which is preliminary data.</text>
</comment>
<evidence type="ECO:0000256" key="18">
    <source>
        <dbReference type="ARBA" id="ARBA00023401"/>
    </source>
</evidence>
<comment type="catalytic activity">
    <reaction evidence="14">
        <text>(3R)-hydroxydecanoyl-[ACP] = (2E)-decenoyl-[ACP] + H2O</text>
        <dbReference type="Rhea" id="RHEA:41860"/>
        <dbReference type="Rhea" id="RHEA-COMP:9638"/>
        <dbReference type="Rhea" id="RHEA-COMP:9639"/>
        <dbReference type="ChEBI" id="CHEBI:15377"/>
        <dbReference type="ChEBI" id="CHEBI:78466"/>
        <dbReference type="ChEBI" id="CHEBI:78467"/>
    </reaction>
    <physiologicalReaction direction="left-to-right" evidence="14">
        <dbReference type="Rhea" id="RHEA:41861"/>
    </physiologicalReaction>
</comment>
<dbReference type="Pfam" id="PF00698">
    <property type="entry name" value="Acyl_transf_1"/>
    <property type="match status" value="3"/>
</dbReference>
<feature type="active site" description="Proton donor; for dehydratase activity" evidence="55">
    <location>
        <position position="4910"/>
    </location>
</feature>
<comment type="catalytic activity">
    <reaction evidence="31">
        <text>acetyl-[ACP] + malonyl-[ACP] + H(+) = 3-oxobutanoyl-[ACP] + holo-[ACP] + CO2</text>
        <dbReference type="Rhea" id="RHEA:41800"/>
        <dbReference type="Rhea" id="RHEA-COMP:9621"/>
        <dbReference type="Rhea" id="RHEA-COMP:9623"/>
        <dbReference type="Rhea" id="RHEA-COMP:9625"/>
        <dbReference type="Rhea" id="RHEA-COMP:9685"/>
        <dbReference type="ChEBI" id="CHEBI:15378"/>
        <dbReference type="ChEBI" id="CHEBI:16526"/>
        <dbReference type="ChEBI" id="CHEBI:64479"/>
        <dbReference type="ChEBI" id="CHEBI:78446"/>
        <dbReference type="ChEBI" id="CHEBI:78449"/>
        <dbReference type="ChEBI" id="CHEBI:78450"/>
    </reaction>
    <physiologicalReaction direction="left-to-right" evidence="31">
        <dbReference type="Rhea" id="RHEA:41801"/>
    </physiologicalReaction>
</comment>
<dbReference type="SUPFAM" id="SSF50129">
    <property type="entry name" value="GroES-like"/>
    <property type="match status" value="2"/>
</dbReference>
<comment type="catalytic activity">
    <reaction evidence="40">
        <text>hexadecanoyl-[ACP] + H2O = hexadecanoate + holo-[ACP] + H(+)</text>
        <dbReference type="Rhea" id="RHEA:41932"/>
        <dbReference type="Rhea" id="RHEA-COMP:9652"/>
        <dbReference type="Rhea" id="RHEA-COMP:9685"/>
        <dbReference type="ChEBI" id="CHEBI:7896"/>
        <dbReference type="ChEBI" id="CHEBI:15377"/>
        <dbReference type="ChEBI" id="CHEBI:15378"/>
        <dbReference type="ChEBI" id="CHEBI:64479"/>
        <dbReference type="ChEBI" id="CHEBI:78483"/>
        <dbReference type="EC" id="3.1.2.14"/>
    </reaction>
    <physiologicalReaction direction="left-to-right" evidence="40">
        <dbReference type="Rhea" id="RHEA:41933"/>
    </physiologicalReaction>
</comment>
<dbReference type="InterPro" id="IPR014043">
    <property type="entry name" value="Acyl_transferase_dom"/>
</dbReference>
<evidence type="ECO:0000256" key="37">
    <source>
        <dbReference type="ARBA" id="ARBA00048571"/>
    </source>
</evidence>
<dbReference type="InterPro" id="IPR014030">
    <property type="entry name" value="Ketoacyl_synth_N"/>
</dbReference>
<dbReference type="SMART" id="SM01294">
    <property type="entry name" value="PKS_PP_betabranch"/>
    <property type="match status" value="3"/>
</dbReference>
<comment type="catalytic activity">
    <reaction evidence="16">
        <text>(3R)-hydroxytetradecanoyl-[ACP] = (2E)-tetradecenoyl-[ACP] + H2O</text>
        <dbReference type="Rhea" id="RHEA:41892"/>
        <dbReference type="Rhea" id="RHEA-COMP:9646"/>
        <dbReference type="Rhea" id="RHEA-COMP:9647"/>
        <dbReference type="ChEBI" id="CHEBI:15377"/>
        <dbReference type="ChEBI" id="CHEBI:78474"/>
        <dbReference type="ChEBI" id="CHEBI:78475"/>
    </reaction>
    <physiologicalReaction direction="left-to-right" evidence="16">
        <dbReference type="Rhea" id="RHEA:41893"/>
    </physiologicalReaction>
</comment>
<dbReference type="Proteomes" id="UP000282084">
    <property type="component" value="Unassembled WGS sequence"/>
</dbReference>
<dbReference type="SMART" id="SM00825">
    <property type="entry name" value="PKS_KS"/>
    <property type="match status" value="3"/>
</dbReference>
<dbReference type="Pfam" id="PF16197">
    <property type="entry name" value="KAsynt_C_assoc"/>
    <property type="match status" value="3"/>
</dbReference>
<dbReference type="Pfam" id="PF02801">
    <property type="entry name" value="Ketoacyl-synt_C"/>
    <property type="match status" value="3"/>
</dbReference>
<evidence type="ECO:0000256" key="50">
    <source>
        <dbReference type="ARBA" id="ARBA00049533"/>
    </source>
</evidence>
<evidence type="ECO:0000256" key="29">
    <source>
        <dbReference type="ARBA" id="ARBA00047897"/>
    </source>
</evidence>
<dbReference type="GO" id="GO:0016297">
    <property type="term" value="F:fatty acyl-[ACP] hydrolase activity"/>
    <property type="evidence" value="ECO:0007669"/>
    <property type="project" value="UniProtKB-EC"/>
</dbReference>
<comment type="catalytic activity">
    <reaction evidence="22">
        <text>hexanoyl-[ACP] + malonyl-[ACP] + H(+) = 3-oxooctanoyl-[ACP] + holo-[ACP] + CO2</text>
        <dbReference type="Rhea" id="RHEA:41836"/>
        <dbReference type="Rhea" id="RHEA-COMP:9623"/>
        <dbReference type="Rhea" id="RHEA-COMP:9632"/>
        <dbReference type="Rhea" id="RHEA-COMP:9633"/>
        <dbReference type="Rhea" id="RHEA-COMP:9685"/>
        <dbReference type="ChEBI" id="CHEBI:15378"/>
        <dbReference type="ChEBI" id="CHEBI:16526"/>
        <dbReference type="ChEBI" id="CHEBI:64479"/>
        <dbReference type="ChEBI" id="CHEBI:78449"/>
        <dbReference type="ChEBI" id="CHEBI:78459"/>
        <dbReference type="ChEBI" id="CHEBI:78460"/>
    </reaction>
    <physiologicalReaction direction="left-to-right" evidence="22">
        <dbReference type="Rhea" id="RHEA:41837"/>
    </physiologicalReaction>
</comment>
<evidence type="ECO:0000256" key="24">
    <source>
        <dbReference type="ARBA" id="ARBA00047440"/>
    </source>
</evidence>
<dbReference type="GO" id="GO:0006633">
    <property type="term" value="P:fatty acid biosynthetic process"/>
    <property type="evidence" value="ECO:0007669"/>
    <property type="project" value="InterPro"/>
</dbReference>
<evidence type="ECO:0000256" key="7">
    <source>
        <dbReference type="ARBA" id="ARBA00022898"/>
    </source>
</evidence>
<evidence type="ECO:0000256" key="5">
    <source>
        <dbReference type="ARBA" id="ARBA00022737"/>
    </source>
</evidence>
<dbReference type="InterPro" id="IPR057326">
    <property type="entry name" value="KR_dom"/>
</dbReference>
<evidence type="ECO:0000256" key="23">
    <source>
        <dbReference type="ARBA" id="ARBA00047400"/>
    </source>
</evidence>
<accession>A0A495W8Z0</accession>
<comment type="catalytic activity">
    <reaction evidence="28">
        <text>(2E)-hexadecenoyl-[ACP] + NADPH + H(+) = hexadecanoyl-[ACP] + NADP(+)</text>
        <dbReference type="Rhea" id="RHEA:41912"/>
        <dbReference type="Rhea" id="RHEA-COMP:9651"/>
        <dbReference type="Rhea" id="RHEA-COMP:9652"/>
        <dbReference type="ChEBI" id="CHEBI:15378"/>
        <dbReference type="ChEBI" id="CHEBI:57783"/>
        <dbReference type="ChEBI" id="CHEBI:58349"/>
        <dbReference type="ChEBI" id="CHEBI:78481"/>
        <dbReference type="ChEBI" id="CHEBI:78483"/>
    </reaction>
    <physiologicalReaction direction="left-to-right" evidence="28">
        <dbReference type="Rhea" id="RHEA:41913"/>
    </physiologicalReaction>
</comment>
<dbReference type="InterPro" id="IPR020841">
    <property type="entry name" value="PKS_Beta-ketoAc_synthase_dom"/>
</dbReference>
<feature type="compositionally biased region" description="Basic and acidic residues" evidence="56">
    <location>
        <begin position="4840"/>
        <end position="4853"/>
    </location>
</feature>
<feature type="domain" description="Ketosynthase family 3 (KS3)" evidence="58">
    <location>
        <begin position="3865"/>
        <end position="4288"/>
    </location>
</feature>
<evidence type="ECO:0000256" key="40">
    <source>
        <dbReference type="ARBA" id="ARBA00048704"/>
    </source>
</evidence>
<dbReference type="SMART" id="SM00823">
    <property type="entry name" value="PKS_PP"/>
    <property type="match status" value="3"/>
</dbReference>
<feature type="region of interest" description="N-terminal hotdog fold" evidence="55">
    <location>
        <begin position="885"/>
        <end position="1002"/>
    </location>
</feature>
<comment type="catalytic activity">
    <reaction evidence="45">
        <text>3-oxododecanoyl-[ACP] + NADPH + H(+) = (3R)-hydroxydodecanoyl-[ACP] + NADP(+)</text>
        <dbReference type="Rhea" id="RHEA:41872"/>
        <dbReference type="Rhea" id="RHEA-COMP:9641"/>
        <dbReference type="Rhea" id="RHEA-COMP:9642"/>
        <dbReference type="ChEBI" id="CHEBI:15378"/>
        <dbReference type="ChEBI" id="CHEBI:57783"/>
        <dbReference type="ChEBI" id="CHEBI:58349"/>
        <dbReference type="ChEBI" id="CHEBI:78469"/>
        <dbReference type="ChEBI" id="CHEBI:78470"/>
    </reaction>
    <physiologicalReaction direction="left-to-right" evidence="45">
        <dbReference type="Rhea" id="RHEA:41873"/>
    </physiologicalReaction>
</comment>
<dbReference type="FunFam" id="1.10.1200.10:FF:000007">
    <property type="entry name" value="Probable polyketide synthase pks17"/>
    <property type="match status" value="3"/>
</dbReference>
<dbReference type="InterPro" id="IPR020807">
    <property type="entry name" value="PKS_DH"/>
</dbReference>
<comment type="catalytic activity">
    <reaction evidence="43">
        <text>decanoyl-[ACP] + malonyl-[ACP] + H(+) = 3-oxododecanoyl-[ACP] + holo-[ACP] + CO2</text>
        <dbReference type="Rhea" id="RHEA:41868"/>
        <dbReference type="Rhea" id="RHEA-COMP:9623"/>
        <dbReference type="Rhea" id="RHEA-COMP:9640"/>
        <dbReference type="Rhea" id="RHEA-COMP:9641"/>
        <dbReference type="Rhea" id="RHEA-COMP:9685"/>
        <dbReference type="ChEBI" id="CHEBI:15378"/>
        <dbReference type="ChEBI" id="CHEBI:16526"/>
        <dbReference type="ChEBI" id="CHEBI:64479"/>
        <dbReference type="ChEBI" id="CHEBI:78449"/>
        <dbReference type="ChEBI" id="CHEBI:78468"/>
        <dbReference type="ChEBI" id="CHEBI:78469"/>
    </reaction>
    <physiologicalReaction direction="left-to-right" evidence="43">
        <dbReference type="Rhea" id="RHEA:41869"/>
    </physiologicalReaction>
</comment>
<dbReference type="CDD" id="cd00833">
    <property type="entry name" value="PKS"/>
    <property type="match status" value="3"/>
</dbReference>
<dbReference type="InterPro" id="IPR009081">
    <property type="entry name" value="PP-bd_ACP"/>
</dbReference>
<evidence type="ECO:0000256" key="31">
    <source>
        <dbReference type="ARBA" id="ARBA00047961"/>
    </source>
</evidence>
<comment type="catalytic activity">
    <reaction evidence="19">
        <text>(3R)-hydroxybutanoyl-[ACP] = (2E)-butenoyl-[ACP] + H2O</text>
        <dbReference type="Rhea" id="RHEA:41808"/>
        <dbReference type="Rhea" id="RHEA-COMP:9626"/>
        <dbReference type="Rhea" id="RHEA-COMP:9627"/>
        <dbReference type="ChEBI" id="CHEBI:15377"/>
        <dbReference type="ChEBI" id="CHEBI:78451"/>
        <dbReference type="ChEBI" id="CHEBI:78453"/>
    </reaction>
    <physiologicalReaction direction="left-to-right" evidence="19">
        <dbReference type="Rhea" id="RHEA:41809"/>
    </physiologicalReaction>
</comment>
<comment type="catalytic activity">
    <reaction evidence="18">
        <text>(3R)-hydroxyhexadecanoyl-[ACP] = (2E)-hexadecenoyl-[ACP] + H2O</text>
        <dbReference type="Rhea" id="RHEA:41908"/>
        <dbReference type="Rhea" id="RHEA-COMP:9650"/>
        <dbReference type="Rhea" id="RHEA-COMP:9651"/>
        <dbReference type="ChEBI" id="CHEBI:15377"/>
        <dbReference type="ChEBI" id="CHEBI:78480"/>
        <dbReference type="ChEBI" id="CHEBI:78481"/>
    </reaction>
    <physiologicalReaction direction="left-to-right" evidence="18">
        <dbReference type="Rhea" id="RHEA:41909"/>
    </physiologicalReaction>
</comment>
<dbReference type="InterPro" id="IPR006162">
    <property type="entry name" value="Ppantetheine_attach_site"/>
</dbReference>
<dbReference type="InterPro" id="IPR013968">
    <property type="entry name" value="PKS_KR"/>
</dbReference>
<comment type="catalytic activity">
    <reaction evidence="26">
        <text>(2E)-butenoyl-[ACP] + NADPH + H(+) = butanoyl-[ACP] + NADP(+)</text>
        <dbReference type="Rhea" id="RHEA:41812"/>
        <dbReference type="Rhea" id="RHEA-COMP:9627"/>
        <dbReference type="Rhea" id="RHEA-COMP:9628"/>
        <dbReference type="ChEBI" id="CHEBI:15378"/>
        <dbReference type="ChEBI" id="CHEBI:57783"/>
        <dbReference type="ChEBI" id="CHEBI:58349"/>
        <dbReference type="ChEBI" id="CHEBI:78453"/>
        <dbReference type="ChEBI" id="CHEBI:78454"/>
    </reaction>
    <physiologicalReaction direction="left-to-right" evidence="26">
        <dbReference type="Rhea" id="RHEA:41813"/>
    </physiologicalReaction>
</comment>
<dbReference type="InterPro" id="IPR018201">
    <property type="entry name" value="Ketoacyl_synth_AS"/>
</dbReference>
<dbReference type="InterPro" id="IPR013154">
    <property type="entry name" value="ADH-like_N"/>
</dbReference>
<dbReference type="PANTHER" id="PTHR43775">
    <property type="entry name" value="FATTY ACID SYNTHASE"/>
    <property type="match status" value="1"/>
</dbReference>
<evidence type="ECO:0000256" key="47">
    <source>
        <dbReference type="ARBA" id="ARBA00049422"/>
    </source>
</evidence>
<dbReference type="Pfam" id="PF08659">
    <property type="entry name" value="KR"/>
    <property type="match status" value="3"/>
</dbReference>
<dbReference type="PROSITE" id="PS52019">
    <property type="entry name" value="PKS_MFAS_DH"/>
    <property type="match status" value="3"/>
</dbReference>
<dbReference type="InterPro" id="IPR032821">
    <property type="entry name" value="PKS_assoc"/>
</dbReference>
<evidence type="ECO:0000256" key="53">
    <source>
        <dbReference type="ARBA" id="ARBA00060622"/>
    </source>
</evidence>
<feature type="domain" description="Ketosynthase family 3 (KS3)" evidence="58">
    <location>
        <begin position="1963"/>
        <end position="2384"/>
    </location>
</feature>
<feature type="domain" description="Carrier" evidence="57">
    <location>
        <begin position="5401"/>
        <end position="5476"/>
    </location>
</feature>
<reference evidence="60 61" key="1">
    <citation type="submission" date="2018-10" db="EMBL/GenBank/DDBJ databases">
        <title>Sequencing the genomes of 1000 actinobacteria strains.</title>
        <authorList>
            <person name="Klenk H.-P."/>
        </authorList>
    </citation>
    <scope>NUCLEOTIDE SEQUENCE [LARGE SCALE GENOMIC DNA]</scope>
    <source>
        <strain evidence="60 61">DSM 43800</strain>
    </source>
</reference>
<dbReference type="PANTHER" id="PTHR43775:SF51">
    <property type="entry name" value="INACTIVE PHENOLPHTHIOCEROL SYNTHESIS POLYKETIDE SYNTHASE TYPE I PKS1-RELATED"/>
    <property type="match status" value="1"/>
</dbReference>
<comment type="catalytic activity">
    <reaction evidence="44">
        <text>(2E)-tetradecenoyl-[ACP] + NADPH + H(+) = tetradecanoyl-[ACP] + NADP(+)</text>
        <dbReference type="Rhea" id="RHEA:41896"/>
        <dbReference type="Rhea" id="RHEA-COMP:9647"/>
        <dbReference type="Rhea" id="RHEA-COMP:9648"/>
        <dbReference type="ChEBI" id="CHEBI:15378"/>
        <dbReference type="ChEBI" id="CHEBI:57783"/>
        <dbReference type="ChEBI" id="CHEBI:58349"/>
        <dbReference type="ChEBI" id="CHEBI:78475"/>
        <dbReference type="ChEBI" id="CHEBI:78477"/>
    </reaction>
    <physiologicalReaction direction="left-to-right" evidence="44">
        <dbReference type="Rhea" id="RHEA:41897"/>
    </physiologicalReaction>
</comment>
<keyword evidence="8" id="KW-0456">Lyase</keyword>
<evidence type="ECO:0000256" key="33">
    <source>
        <dbReference type="ARBA" id="ARBA00048281"/>
    </source>
</evidence>
<dbReference type="SUPFAM" id="SSF47336">
    <property type="entry name" value="ACP-like"/>
    <property type="match status" value="3"/>
</dbReference>
<dbReference type="InterPro" id="IPR001031">
    <property type="entry name" value="Thioesterase"/>
</dbReference>
<evidence type="ECO:0000256" key="21">
    <source>
        <dbReference type="ARBA" id="ARBA00047300"/>
    </source>
</evidence>
<comment type="catalytic activity">
    <reaction evidence="11">
        <text>(3R)-hydroxyoctanoyl-[ACP] = (2E)-octenoyl-[ACP] + H2O</text>
        <dbReference type="Rhea" id="RHEA:41844"/>
        <dbReference type="Rhea" id="RHEA-COMP:9634"/>
        <dbReference type="Rhea" id="RHEA-COMP:9635"/>
        <dbReference type="ChEBI" id="CHEBI:15377"/>
        <dbReference type="ChEBI" id="CHEBI:78461"/>
        <dbReference type="ChEBI" id="CHEBI:78462"/>
    </reaction>
    <physiologicalReaction direction="left-to-right" evidence="11">
        <dbReference type="Rhea" id="RHEA:41845"/>
    </physiologicalReaction>
</comment>
<feature type="region of interest" description="C-terminal hotdog fold" evidence="55">
    <location>
        <begin position="1012"/>
        <end position="1147"/>
    </location>
</feature>
<dbReference type="Gene3D" id="3.40.47.10">
    <property type="match status" value="3"/>
</dbReference>
<feature type="region of interest" description="N-terminal hotdog fold" evidence="55">
    <location>
        <begin position="4720"/>
        <end position="4842"/>
    </location>
</feature>
<evidence type="ECO:0000256" key="15">
    <source>
        <dbReference type="ARBA" id="ARBA00023394"/>
    </source>
</evidence>
<comment type="catalytic activity">
    <reaction evidence="42">
        <text>(2E)-octadecenoyl-[ACP] + NADPH + H(+) = octadecanoyl-[ACP] + NADP(+)</text>
        <dbReference type="Rhea" id="RHEA:41928"/>
        <dbReference type="Rhea" id="RHEA-COMP:9655"/>
        <dbReference type="Rhea" id="RHEA-COMP:9656"/>
        <dbReference type="ChEBI" id="CHEBI:15378"/>
        <dbReference type="ChEBI" id="CHEBI:57783"/>
        <dbReference type="ChEBI" id="CHEBI:58349"/>
        <dbReference type="ChEBI" id="CHEBI:78489"/>
        <dbReference type="ChEBI" id="CHEBI:78495"/>
    </reaction>
    <physiologicalReaction direction="left-to-right" evidence="42">
        <dbReference type="Rhea" id="RHEA:41929"/>
    </physiologicalReaction>
</comment>
<dbReference type="RefSeq" id="WP_121007854.1">
    <property type="nucleotide sequence ID" value="NZ_RBXO01000001.1"/>
</dbReference>
<evidence type="ECO:0000256" key="27">
    <source>
        <dbReference type="ARBA" id="ARBA00047578"/>
    </source>
</evidence>
<dbReference type="SMART" id="SM00826">
    <property type="entry name" value="PKS_DH"/>
    <property type="match status" value="3"/>
</dbReference>
<dbReference type="Pfam" id="PF00109">
    <property type="entry name" value="ketoacyl-synt"/>
    <property type="match status" value="3"/>
</dbReference>
<evidence type="ECO:0000256" key="14">
    <source>
        <dbReference type="ARBA" id="ARBA00023388"/>
    </source>
</evidence>
<feature type="domain" description="PKS/mFAS DH" evidence="59">
    <location>
        <begin position="2825"/>
        <end position="3080"/>
    </location>
</feature>
<comment type="pathway">
    <text evidence="1">Lipid metabolism.</text>
</comment>
<keyword evidence="5" id="KW-0677">Repeat</keyword>
<dbReference type="Pfam" id="PF21089">
    <property type="entry name" value="PKS_DH_N"/>
    <property type="match status" value="3"/>
</dbReference>
<sequence length="5746" mass="597861">MSDEQKLRSYLKRATADLRLMGRRLAEVEEAAREPIAIVGMGCRYPGGVGSPDDLWRLVADGVDAITGFPTDRGWDVRYDPDADRPGTTYVREGGFLTDAAGFDAAFFGISPREALAMDPQQRVLLETAWETFESAGIDPTALQGSRTAVFTGVWSSGYGAQPPPDLEGFLATGIATSATSGRVSYALGLEGPAVSVDTACSSSLVAIHLAARALRAGECALALAGGVTVMATPEGFVEFSRQRGLAPDGRVKPFAEAADGTAWGEGAGLLLLERLSDARRNGHRVLAVVRGSAVNQDGASNGLAAPNGPSQERVIRQALAGARLEPSEVDFVEAHGTGTTLGDPIEAQALLATYGQDRAAPLWLGSVKSNIGHAQAAAGVAGVIKVVQAMRHGVVPRTLHIDAPTLHVDWSAGDILLATEATPWPSTGRPRRAGVSSFGISGTNAHVIIEQAPEEEREEGSPDPVPWPLSARTPEALRAQAARLRAFVDSRPELTSAEVGRALAARAVHEHRAVVGDSAALRALADGVDAPGLVTGTAADVGRTVFVFPGQGAQWVGMGRELYGSEPVFREVVDACAEALAPYVDWSLVEALTGGSLDRVDVVQPALWAMMVGLAELWRSHGVVPDAVVGHSQGEIAAAHVAGLLSLEDAAKVVALRSRALVALAGRGGMVSLALSEDQAHDRLARWAGRLTVAVVNAPGAVVVSGNDQDLGELLAACEADGIRARRLPVDYAAHSAEVEPIRDRLLRPLADIAPRPARIPFHSTVTGAPVDLVDADYWYRNLREPVLFDRVTRALREAGHGAFVEVSPHPVLVSAIEGTVDAVVSGTLRRDGDFATALAGLHVRGVTADWRMPAGPMADGVPTYPFQRRPFWLRPAAAGSGDHPVLTGAVALPDGGAVLSGNVSLGTHGWLADHAVQGVVLLPGTVFLEFVTHAGDHVGAPVVDELVLEAPLVVGDGVAHLQVAVGPDEDGRRSVAVHSRTDDEWVRHATGVLAGEPVWDEWTWPPDADADAVDVTDLYDAFSAAGYEYGPVFQGVTAARRRGDEVYAEVEVPEGDRFALHPAALDAALHAVSLLRGETGAADAARLPFAFREVSVRATRARLLRVRLTAAGPDAYRLAIADGDGRPVARIGSLAVRAADVRPDSLFQLDWVPLPDPVIGDTGDLVAHHVPVTTGDPADAARTCALHVLDLMRAHLGTDGKRLVVVTRGAVVARAGDEVDLAHAAVWGLVRGAVAEHPGRFAVVDADAEGDCALPVVAGSDEAEFAVRGGVARVPRLTRVARPLTPPDGPWRLEDVGTGGIDDLALVARPGLAEPPGPGEVRIALRAAGLNFRDVLIALDVYPGAALLGGEGAGVVLDVGPGVAFRPGDRVMGLVPGAFGPVAVADHRLLAAIPDGWSFARAAAVPVAFLTAWYGLVDLGRTRPGDRVLIHAATGGVGLAAVQLARRLGADVYATAGPAKWDTLRGMGFADDHIASSRTVEFERRFPPMDVVLDSAADEFVDASLRLLAPGGRFVEMGKTDVRDTVERDDITYTAFDIADAGPERLGEILADVLAAFAEGGFTPLPLEVRGVRDAVDVFRHMSQANHIGKIVLGLPADLDGTVLVTGGTGTLGGVLARHLVREHGVRHLLLASRGGGAEALREELTAMGARVTVASCDLANRADVAGLLASVPADRPLCAVVHAAGVLADGVLETLTPDQVERVFAPKVRGAWHLHELTRDLKAFVLFSSAAGLLGSPGQAHYGAANTFLDALAVHRRSLGLPATSLAWGHWAESSGMTGHLAETDHARLRRSGVVPLGTGHALELFDAAMAVDRAVLAPVALDFAAVARAGAVPGALRDLVGARRVARRRTGAVVDRLRSLPPAERLAAAVEVVATHTAIVLGHRDPGAVRAETAFKDLGFDSLTAVELRNRLGVATGLRLPATVTFDHPTPRRLAEHLLAEIGGTRRESAAAAPTAVRDDPVVIVGMGCRLPGGVRSPDDLWRLVADGVDAITGFPTDRGWPVDGLYHPDPDHPGTSYTRAGGFLDDVAGFDAAFFGISPREALAMDPQQRVLLETAWETLEDAGIDPTSLRGSATGVFTGIWSSGYGAGASGDVEGYVGTGAATSVTSGRIAYLLGLEGVAVSLDTACSSSSVAIHLAARALRSGECSLALAGGVTVMATPVGFTEFSRQRGLAADGRCKSFSSSADGTAWAEGAGLVLLERLSDARRNGRRVLAVVRGSAVNQDGASNGLAAPNGPAQERVIRQALADAGLAPSDVDVVEAHGTGTALGDPIEAQALLATYGQDRAAPLWLGSVKSNIGHAQAAAGVAGVIKVVQAMRHGVLPRTLHVAEPTPHVAWDSGNVRLLTEPVPWPSTGRPRRAGVSSFGISGTNAHLVIEQAPAEEPPAGHADGPVAWVLSGRTDAAVRAQARRLGDFVAARPELDPAAVGRVLASGRARFDHRAVVVGRDRRELLAGLGSVEPVAVGRPRRTVFVFPGQGAQWVGMGRELYAESAVFRASVDACAEALAPYVDWSLVEALTGGSLDRVDVVQPALWAMMVGLAELWRSHGVVPDAVVGHSQGEIAAAHVAGLLSLEDAAKVVALRAKALTGIAGRGGMVSVALSEDRAVEYLTRWADRLTVAVLNAPDAVVVSGDDTALDELLAACAADGIRARRLPVDYAAHSPQVEAIRDRLLTDLADVRPATGGVAFHSTVTGGVLGDGLDAAYWYRNLREPVRFADTARELAGDGLFVEISPHPVLVPALAGQDAVALGTLRRDQGGTAGFLAAAGRLFERGVDVRWAFPDLPAVSLPTYPFQRERFWLTPGGVGDVSAAGLDAVDHPLVSAAVELGDGGTVWTGRLSPTTHPWLADHVVEGAVLLPAAVFVELAAHAGDVVEELVLAAPLVLPEDGAVAVQVAVGAPDGTGRRSLEIRSRGDGGWVRHAAGSLGGEPAVTRATTEWPPAGAEQVEGLYDALAAAGYEYGPAFRGVRAAWRRGGEVFAEVEVDDAARFGVHPALLDAALQPLACLADDTGEARLPFSLTGITVHRRGVTRARVRLDTTADGVHRVELTDETGAPVVSIGGLTTRPLARGDDALFRVDWVPLVAGGGPLPSAVVSPGSVAEALALVQDFLAGDGDRLVVRTGGAVAAVPGDRVADPVGAAVWGLVRSAQAEHPGRFVLVDTDGPLPSAVGDEDQVAVRGGAAYVPRLVRTSAEAVGGRLTAAGSGSLADLAFTSCPDEPLAPHEVRVAVRAAGVNFRDVLIALGVYPERAPLGGEGAGVVVEVGAAVTGLRPGDRVLGLLAGAFGPVAVADHRVLVPIPEGWGFPRAAAVPVAFLTAWYALRDLGRLRPGDRVLVHSGAGGVGMAAVRLARLWGAEVFATASPGKWDALRALGLDDDHIASSRTVEFAERFGRVDLVLNSLTGAFVDASLRSLAPGGRFVEMGKADLRDGVPGYRAFDLAEAGPDRLGEILRAVVALLADGDLDGLPVRAWDVRRAREALRHMSQAGHVGKIVLTVPAPLDPRGTVLVTGGTGVLGRLVARHLVVAHGVRRLVLAGRSGVADVAELRELGADVSVVACDVADRDAVARLLAGVPAEHPLTGVVHAAGAVDDGVVESLTPQRLARTWEPKALAAQHLHELTQGLDLRAFVLFSSAAGVFGAPGQANYAAANAYLDGLAAHRRSQGLPAVSLAWGPWAERTGLTAGLSEEDNRRLKRSGLLPLSSAQGLALFDAGQSAADPVVVTARLRASALGDRPVFRSLTSGRAAVRRADSALALADLPETGRLAALARLVAVHTAAVLGHADDAAVPLDRPFQELGFDSLTAVELRNRLSAAVGTRLSATMVFDHPTPERLAEHLRDVVVGARRRVDAPAGVAVADDPVVVVGIGCRYPGGVASADDLWRLVADEVDAIGEFPSDRGWDVDRLYDPAGGPGTSYTRAGGFLDDVAGFDAAFFGISPREALAMDPQQRLVLETAWEALEHAGIDPTSLRGSATGVFTGIFTSGYAGGVEQVARDVEGYLSTGTATSVTSGRVSYLLGLEGPAVSVDTACSSSLVAVHLAAQALRSGECSLALAGGVTVMATPAGFVEFSRQRGLAEDGRAKPFAASADGTSWGEGVGLVVLERLSDARRNGHRVLAVVRGSAVNQDGASNGLTAPNGPSQERVIRQALANAGLRASEVDAVEAHGTGTALGDPIEARALLATYGQDRGEPLWLGSVKSNLGHTQAAAGIAGVIKMIMAMRHGRLPRTLHVDAPTPHVEWSTGNVRLLAEATPWPETGRPRRAGVSAFGISGTNAHLVLEQGPEPVVGPPPGADAGGPVPWALSAASPEALRAQGERLRAVADLDRRAVARALSARTRFAHRAVLIGRDAAGVTGALDALVAGTESPDLVTGVAQPGKTAFVFSGQGSQWVGMGRRLYQVFPVFARALDEVCGLLDLSREVLFTDPDGVLDRTCFTQLSLFALQVALFRLVESLGFRPDYVIGHSVGEVAAAHVAGVLGIEDACALVSARGRLMGELPSGGAMVSVRATEAEVAVSLGDGVCIAAVNGPDAVVVSGDEAAVLEVAALWSARGRETRRLAVSHAFHSARMEPMIAEIERVAAKIGFGEPEIPFVSTVEGRRIDPGAPGYWARQVREVVRFGDGVEWLRANGATRFLEIGPHPVLVPSGVMRRDHDEPERLVAAVARLWVDGADRAPDTGGAGAHDVELPAYPFQRERFWLVPPPPGDGLDAVDHPLLRSVVRLPDDQGLVATGRLAKSAHPWLGEHTVHGSALLPGTGFVELAVQAGAHARCPVVEELVLESPLPLAADTVHVQVTVGAPDDAGRRPLAIHSRTSADPDDWTRHATGALSPEPPVRREARPRPADARPVDITGLYDTLAGAGYDYGPTFRGLTGIWRDGDDLHAEVTFPGVALDGFGIHPALLDAAIQPLTLLTGSTAAPGAAAARLPFSFAGVSVTGTAAAVRVVLTPTGPDTCSVRLTDTAGAPVASIDRLVLRPVEPGPATARPRNALFAVEPAPLAVRDAPPVDVVVHEVTGGDDPVEGTHAATRRLLDVTRAFLSDGGDARLVVVTGGDLPSAAARGFLRSAQTEHPDRIVLVETDGSAASARVLDRAVRTAIADGETHVVLDSGRATAPRLVRSAVDGAPPAIDGTVLITGGTGALGGLVARHVVARHHAPHVVLASRRGPGAPGAAELRAELGAAVTLVACDVTDPTAVRSLVAGIPDLSVVVHAAGVVDDAVVATLTPERLTGVLRPKVDAAWHLHEATGDRDLAAFVLFSSAAATFGAPGQANYAAANAFLDALARHRRAEGLPAVSLAWGYWAEAGGTTGHLTATDHRRLARTGMLPLGTDQALALFDLGLAADRPVLTPIRLDLGAIGTPPALLRGLVRPKAARAEPADLARRLAALPEPEQRALVLEVVNAHSAAVLGHTTRITEDPRQSFRDHGVDSLTAIDLRNRLNAATGLHLSATVVFDFPTPDRLADHLHGRLCGTGNRVAGPMEALLRKAIAADRAQDGVDLLSTAARLGRLGPPVVEPVRLAEGFLRPSLVCLPSALAFSGVEEYGRFAAALAATRDVTVLPLPGFAGDPLPSSAADLVDALAAAAATVDTPVLVGRSIGAWLALATAHHLEDHGKPLAAVVLIDGFPDDLPGVLDGMLAAEHQLRPIDDDRLLATGRYLDLARPPRPVRAPVLLVGTRKRAWPELSTTAQEALTVPGDHFTVLEQHSASTALAISTWLLDFAGYGAGLSELRERDGHDLG</sequence>
<comment type="catalytic activity">
    <reaction evidence="24">
        <text>3-oxodecanoyl-[ACP] + NADPH + H(+) = (3R)-hydroxydecanoyl-[ACP] + NADP(+)</text>
        <dbReference type="Rhea" id="RHEA:41856"/>
        <dbReference type="Rhea" id="RHEA-COMP:9637"/>
        <dbReference type="Rhea" id="RHEA-COMP:9638"/>
        <dbReference type="ChEBI" id="CHEBI:15378"/>
        <dbReference type="ChEBI" id="CHEBI:57783"/>
        <dbReference type="ChEBI" id="CHEBI:58349"/>
        <dbReference type="ChEBI" id="CHEBI:78464"/>
        <dbReference type="ChEBI" id="CHEBI:78466"/>
    </reaction>
    <physiologicalReaction direction="left-to-right" evidence="24">
        <dbReference type="Rhea" id="RHEA:41857"/>
    </physiologicalReaction>
</comment>
<keyword evidence="3" id="KW-0597">Phosphoprotein</keyword>
<comment type="function">
    <text evidence="52">Involved in the biosynthesis of antibiotic erythromycin via the biosynthesis of its aglycone precursor, 6-deoxyerythronolide B (6-dEB).</text>
</comment>
<evidence type="ECO:0000256" key="30">
    <source>
        <dbReference type="ARBA" id="ARBA00047953"/>
    </source>
</evidence>
<dbReference type="InterPro" id="IPR055123">
    <property type="entry name" value="SpnB-like_Rossmann"/>
</dbReference>
<dbReference type="Pfam" id="PF13602">
    <property type="entry name" value="ADH_zinc_N_2"/>
    <property type="match status" value="2"/>
</dbReference>
<evidence type="ECO:0000256" key="32">
    <source>
        <dbReference type="ARBA" id="ARBA00048051"/>
    </source>
</evidence>
<comment type="catalytic activity">
    <reaction evidence="15">
        <text>a (3R)-hydroxyacyl-[ACP] = a (2E)-enoyl-[ACP] + H2O</text>
        <dbReference type="Rhea" id="RHEA:13097"/>
        <dbReference type="Rhea" id="RHEA-COMP:9925"/>
        <dbReference type="Rhea" id="RHEA-COMP:9945"/>
        <dbReference type="ChEBI" id="CHEBI:15377"/>
        <dbReference type="ChEBI" id="CHEBI:78784"/>
        <dbReference type="ChEBI" id="CHEBI:78827"/>
        <dbReference type="EC" id="4.2.1.59"/>
    </reaction>
    <physiologicalReaction direction="left-to-right" evidence="15">
        <dbReference type="Rhea" id="RHEA:13098"/>
    </physiologicalReaction>
</comment>
<evidence type="ECO:0000256" key="4">
    <source>
        <dbReference type="ARBA" id="ARBA00022679"/>
    </source>
</evidence>
<dbReference type="Gene3D" id="3.30.70.3290">
    <property type="match status" value="3"/>
</dbReference>
<dbReference type="PROSITE" id="PS50075">
    <property type="entry name" value="CARRIER"/>
    <property type="match status" value="3"/>
</dbReference>
<comment type="catalytic activity">
    <reaction evidence="51">
        <text>6 (S)-methylmalonyl-CoA + propanoyl-CoA + 6 NADPH + 12 H(+) = 6-deoxyerythronolide B + 6 CO2 + 6 NADP(+) + 7 CoA + H2O</text>
        <dbReference type="Rhea" id="RHEA:23068"/>
        <dbReference type="ChEBI" id="CHEBI:15377"/>
        <dbReference type="ChEBI" id="CHEBI:15378"/>
        <dbReference type="ChEBI" id="CHEBI:16089"/>
        <dbReference type="ChEBI" id="CHEBI:16526"/>
        <dbReference type="ChEBI" id="CHEBI:57287"/>
        <dbReference type="ChEBI" id="CHEBI:57327"/>
        <dbReference type="ChEBI" id="CHEBI:57392"/>
        <dbReference type="ChEBI" id="CHEBI:57783"/>
        <dbReference type="ChEBI" id="CHEBI:58349"/>
        <dbReference type="EC" id="2.3.1.94"/>
    </reaction>
</comment>
<dbReference type="Gene3D" id="3.40.50.1820">
    <property type="entry name" value="alpha/beta hydrolase"/>
    <property type="match status" value="1"/>
</dbReference>
<evidence type="ECO:0000256" key="19">
    <source>
        <dbReference type="ARBA" id="ARBA00023402"/>
    </source>
</evidence>
<keyword evidence="4 60" id="KW-0808">Transferase</keyword>
<evidence type="ECO:0000256" key="9">
    <source>
        <dbReference type="ARBA" id="ARBA00023268"/>
    </source>
</evidence>
<evidence type="ECO:0000256" key="6">
    <source>
        <dbReference type="ARBA" id="ARBA00022799"/>
    </source>
</evidence>
<dbReference type="FunFam" id="3.40.366.10:FF:000002">
    <property type="entry name" value="Probable polyketide synthase 2"/>
    <property type="match status" value="2"/>
</dbReference>
<feature type="active site" description="Proton acceptor; for dehydratase activity" evidence="55">
    <location>
        <position position="4752"/>
    </location>
</feature>
<dbReference type="Gene3D" id="3.40.50.720">
    <property type="entry name" value="NAD(P)-binding Rossmann-like Domain"/>
    <property type="match status" value="7"/>
</dbReference>
<feature type="region of interest" description="N-terminal hotdog fold" evidence="55">
    <location>
        <begin position="2825"/>
        <end position="2939"/>
    </location>
</feature>
<dbReference type="PROSITE" id="PS00606">
    <property type="entry name" value="KS3_1"/>
    <property type="match status" value="3"/>
</dbReference>
<evidence type="ECO:0000256" key="39">
    <source>
        <dbReference type="ARBA" id="ARBA00048691"/>
    </source>
</evidence>
<dbReference type="OrthoDB" id="9778690at2"/>
<evidence type="ECO:0000256" key="43">
    <source>
        <dbReference type="ARBA" id="ARBA00049109"/>
    </source>
</evidence>
<evidence type="ECO:0000313" key="60">
    <source>
        <dbReference type="EMBL" id="RKT56258.1"/>
    </source>
</evidence>
<dbReference type="SUPFAM" id="SSF52151">
    <property type="entry name" value="FabD/lysophospholipase-like"/>
    <property type="match status" value="3"/>
</dbReference>
<evidence type="ECO:0000256" key="46">
    <source>
        <dbReference type="ARBA" id="ARBA00049414"/>
    </source>
</evidence>
<comment type="catalytic activity">
    <reaction evidence="41">
        <text>3-oxotetradecanoyl-[ACP] + NADPH + H(+) = (3R)-hydroxytetradecanoyl-[ACP] + NADP(+)</text>
        <dbReference type="Rhea" id="RHEA:41888"/>
        <dbReference type="Rhea" id="RHEA-COMP:9645"/>
        <dbReference type="Rhea" id="RHEA-COMP:9646"/>
        <dbReference type="ChEBI" id="CHEBI:15378"/>
        <dbReference type="ChEBI" id="CHEBI:57783"/>
        <dbReference type="ChEBI" id="CHEBI:58349"/>
        <dbReference type="ChEBI" id="CHEBI:78473"/>
        <dbReference type="ChEBI" id="CHEBI:78474"/>
    </reaction>
    <physiologicalReaction direction="left-to-right" evidence="41">
        <dbReference type="Rhea" id="RHEA:41889"/>
    </physiologicalReaction>
</comment>
<dbReference type="InterPro" id="IPR029058">
    <property type="entry name" value="AB_hydrolase_fold"/>
</dbReference>
<dbReference type="SUPFAM" id="SSF53474">
    <property type="entry name" value="alpha/beta-Hydrolases"/>
    <property type="match status" value="1"/>
</dbReference>
<dbReference type="SMART" id="SM00824">
    <property type="entry name" value="PKS_TE"/>
    <property type="match status" value="1"/>
</dbReference>
<evidence type="ECO:0000256" key="56">
    <source>
        <dbReference type="SAM" id="MobiDB-lite"/>
    </source>
</evidence>
<dbReference type="SMART" id="SM00829">
    <property type="entry name" value="PKS_ER"/>
    <property type="match status" value="2"/>
</dbReference>
<evidence type="ECO:0000313" key="61">
    <source>
        <dbReference type="Proteomes" id="UP000282084"/>
    </source>
</evidence>
<dbReference type="InterPro" id="IPR014031">
    <property type="entry name" value="Ketoacyl_synth_C"/>
</dbReference>
<dbReference type="InterPro" id="IPR020843">
    <property type="entry name" value="ER"/>
</dbReference>
<dbReference type="PROSITE" id="PS52004">
    <property type="entry name" value="KS3_2"/>
    <property type="match status" value="3"/>
</dbReference>
<evidence type="ECO:0000256" key="20">
    <source>
        <dbReference type="ARBA" id="ARBA00023442"/>
    </source>
</evidence>
<dbReference type="GO" id="GO:0004313">
    <property type="term" value="F:[acyl-carrier-protein] S-acetyltransferase activity"/>
    <property type="evidence" value="ECO:0007669"/>
    <property type="project" value="UniProtKB-EC"/>
</dbReference>
<dbReference type="SUPFAM" id="SSF53901">
    <property type="entry name" value="Thiolase-like"/>
    <property type="match status" value="3"/>
</dbReference>
<dbReference type="InterPro" id="IPR036299">
    <property type="entry name" value="Polyketide_synth_docking_sf"/>
</dbReference>
<evidence type="ECO:0000256" key="17">
    <source>
        <dbReference type="ARBA" id="ARBA00023399"/>
    </source>
</evidence>
<comment type="catalytic activity">
    <reaction evidence="21">
        <text>3-oxooctadecanoyl-[ACP] + NADPH + H(+) = (3R)-hydroxyoctadecanoyl-[ACP] + NADP(+)</text>
        <dbReference type="Rhea" id="RHEA:41920"/>
        <dbReference type="Rhea" id="RHEA-COMP:9653"/>
        <dbReference type="Rhea" id="RHEA-COMP:9654"/>
        <dbReference type="ChEBI" id="CHEBI:15378"/>
        <dbReference type="ChEBI" id="CHEBI:57783"/>
        <dbReference type="ChEBI" id="CHEBI:58349"/>
        <dbReference type="ChEBI" id="CHEBI:78487"/>
        <dbReference type="ChEBI" id="CHEBI:78488"/>
    </reaction>
    <physiologicalReaction direction="left-to-right" evidence="21">
        <dbReference type="Rhea" id="RHEA:41921"/>
    </physiologicalReaction>
</comment>
<evidence type="ECO:0000256" key="22">
    <source>
        <dbReference type="ARBA" id="ARBA00047394"/>
    </source>
</evidence>
<evidence type="ECO:0000256" key="44">
    <source>
        <dbReference type="ARBA" id="ARBA00049171"/>
    </source>
</evidence>
<comment type="catalytic activity">
    <reaction evidence="35">
        <text>(2E)-octenoyl-[ACP] + NADPH + H(+) = octanoyl-[ACP] + NADP(+)</text>
        <dbReference type="Rhea" id="RHEA:41848"/>
        <dbReference type="Rhea" id="RHEA-COMP:9635"/>
        <dbReference type="Rhea" id="RHEA-COMP:9636"/>
        <dbReference type="ChEBI" id="CHEBI:15378"/>
        <dbReference type="ChEBI" id="CHEBI:57783"/>
        <dbReference type="ChEBI" id="CHEBI:58349"/>
        <dbReference type="ChEBI" id="CHEBI:78462"/>
        <dbReference type="ChEBI" id="CHEBI:78463"/>
    </reaction>
    <physiologicalReaction direction="left-to-right" evidence="35">
        <dbReference type="Rhea" id="RHEA:41849"/>
    </physiologicalReaction>
</comment>
<dbReference type="GO" id="GO:0004312">
    <property type="term" value="F:fatty acid synthase activity"/>
    <property type="evidence" value="ECO:0007669"/>
    <property type="project" value="TreeGrafter"/>
</dbReference>
<evidence type="ECO:0000259" key="57">
    <source>
        <dbReference type="PROSITE" id="PS50075"/>
    </source>
</evidence>
<evidence type="ECO:0000259" key="59">
    <source>
        <dbReference type="PROSITE" id="PS52019"/>
    </source>
</evidence>
<evidence type="ECO:0000256" key="49">
    <source>
        <dbReference type="ARBA" id="ARBA00049521"/>
    </source>
</evidence>
<dbReference type="InterPro" id="IPR050091">
    <property type="entry name" value="PKS_NRPS_Biosynth_Enz"/>
</dbReference>
<dbReference type="InterPro" id="IPR049900">
    <property type="entry name" value="PKS_mFAS_DH"/>
</dbReference>
<feature type="domain" description="Ketosynthase family 3 (KS3)" evidence="58">
    <location>
        <begin position="33"/>
        <end position="452"/>
    </location>
</feature>
<comment type="catalytic activity">
    <reaction evidence="33">
        <text>(2E)-dodecenoyl-[ACP] + NADPH + H(+) = dodecanoyl-[ACP] + NADP(+)</text>
        <dbReference type="Rhea" id="RHEA:41880"/>
        <dbReference type="Rhea" id="RHEA-COMP:9643"/>
        <dbReference type="Rhea" id="RHEA-COMP:9644"/>
        <dbReference type="ChEBI" id="CHEBI:15378"/>
        <dbReference type="ChEBI" id="CHEBI:57783"/>
        <dbReference type="ChEBI" id="CHEBI:58349"/>
        <dbReference type="ChEBI" id="CHEBI:65264"/>
        <dbReference type="ChEBI" id="CHEBI:78472"/>
    </reaction>
    <physiologicalReaction direction="left-to-right" evidence="33">
        <dbReference type="Rhea" id="RHEA:41881"/>
    </physiologicalReaction>
</comment>
<dbReference type="EMBL" id="RBXO01000001">
    <property type="protein sequence ID" value="RKT56258.1"/>
    <property type="molecule type" value="Genomic_DNA"/>
</dbReference>
<name>A0A495W8Z0_9PSEU</name>
<dbReference type="InterPro" id="IPR011032">
    <property type="entry name" value="GroES-like_sf"/>
</dbReference>
<dbReference type="Pfam" id="PF00975">
    <property type="entry name" value="Thioesterase"/>
    <property type="match status" value="1"/>
</dbReference>
<dbReference type="Gene3D" id="3.40.366.10">
    <property type="entry name" value="Malonyl-Coenzyme A Acyl Carrier Protein, domain 2"/>
    <property type="match status" value="3"/>
</dbReference>
<feature type="domain" description="Carrier" evidence="57">
    <location>
        <begin position="1871"/>
        <end position="1946"/>
    </location>
</feature>
<dbReference type="InterPro" id="IPR020806">
    <property type="entry name" value="PKS_PP-bd"/>
</dbReference>
<keyword evidence="7" id="KW-0663">Pyridoxal phosphate</keyword>
<evidence type="ECO:0000256" key="55">
    <source>
        <dbReference type="PROSITE-ProRule" id="PRU01363"/>
    </source>
</evidence>
<keyword evidence="2" id="KW-0596">Phosphopantetheine</keyword>
<dbReference type="SMART" id="SM00827">
    <property type="entry name" value="PKS_AT"/>
    <property type="match status" value="3"/>
</dbReference>
<feature type="domain" description="PKS/mFAS DH" evidence="59">
    <location>
        <begin position="4720"/>
        <end position="4990"/>
    </location>
</feature>
<dbReference type="Pfam" id="PF22953">
    <property type="entry name" value="SpnB_Rossmann"/>
    <property type="match status" value="3"/>
</dbReference>
<comment type="catalytic activity">
    <reaction evidence="37">
        <text>3-oxohexanoyl-[ACP] + NADPH + H(+) = (3R)-hydroxyhexanoyl-[ACP] + NADP(+)</text>
        <dbReference type="Rhea" id="RHEA:41824"/>
        <dbReference type="Rhea" id="RHEA-COMP:9629"/>
        <dbReference type="Rhea" id="RHEA-COMP:9630"/>
        <dbReference type="ChEBI" id="CHEBI:15378"/>
        <dbReference type="ChEBI" id="CHEBI:57783"/>
        <dbReference type="ChEBI" id="CHEBI:58349"/>
        <dbReference type="ChEBI" id="CHEBI:78456"/>
        <dbReference type="ChEBI" id="CHEBI:78457"/>
    </reaction>
    <physiologicalReaction direction="left-to-right" evidence="37">
        <dbReference type="Rhea" id="RHEA:41825"/>
    </physiologicalReaction>
</comment>
<dbReference type="Gene3D" id="1.10.1200.10">
    <property type="entry name" value="ACP-like"/>
    <property type="match status" value="3"/>
</dbReference>
<comment type="catalytic activity">
    <reaction evidence="13">
        <text>(3R)-hydroxyhexanoyl-[ACP] = (2E)-hexenoyl-[ACP] + H2O</text>
        <dbReference type="Rhea" id="RHEA:41828"/>
        <dbReference type="Rhea" id="RHEA-COMP:9630"/>
        <dbReference type="Rhea" id="RHEA-COMP:9631"/>
        <dbReference type="ChEBI" id="CHEBI:15377"/>
        <dbReference type="ChEBI" id="CHEBI:78457"/>
        <dbReference type="ChEBI" id="CHEBI:78458"/>
    </reaction>
    <physiologicalReaction direction="left-to-right" evidence="13">
        <dbReference type="Rhea" id="RHEA:41829"/>
    </physiologicalReaction>
</comment>
<dbReference type="Gene3D" id="3.90.180.10">
    <property type="entry name" value="Medium-chain alcohol dehydrogenases, catalytic domain"/>
    <property type="match status" value="2"/>
</dbReference>
<comment type="catalytic activity">
    <reaction evidence="32">
        <text>hexadecanoyl-[ACP] + malonyl-[ACP] + H(+) = 3-oxooctadecanoyl-[ACP] + holo-[ACP] + CO2</text>
        <dbReference type="Rhea" id="RHEA:41916"/>
        <dbReference type="Rhea" id="RHEA-COMP:9623"/>
        <dbReference type="Rhea" id="RHEA-COMP:9652"/>
        <dbReference type="Rhea" id="RHEA-COMP:9653"/>
        <dbReference type="Rhea" id="RHEA-COMP:9685"/>
        <dbReference type="ChEBI" id="CHEBI:15378"/>
        <dbReference type="ChEBI" id="CHEBI:16526"/>
        <dbReference type="ChEBI" id="CHEBI:64479"/>
        <dbReference type="ChEBI" id="CHEBI:78449"/>
        <dbReference type="ChEBI" id="CHEBI:78483"/>
        <dbReference type="ChEBI" id="CHEBI:78487"/>
    </reaction>
    <physiologicalReaction direction="left-to-right" evidence="32">
        <dbReference type="Rhea" id="RHEA:41917"/>
    </physiologicalReaction>
</comment>
<evidence type="ECO:0000256" key="36">
    <source>
        <dbReference type="ARBA" id="ARBA00048506"/>
    </source>
</evidence>
<feature type="compositionally biased region" description="Basic and acidic residues" evidence="56">
    <location>
        <begin position="4820"/>
        <end position="4829"/>
    </location>
</feature>
<evidence type="ECO:0000256" key="16">
    <source>
        <dbReference type="ARBA" id="ARBA00023398"/>
    </source>
</evidence>
<comment type="catalytic activity">
    <reaction evidence="38">
        <text>a 2,3-saturated acyl-[ACP] + NADP(+) = a (2E)-enoyl-[ACP] + NADPH + H(+)</text>
        <dbReference type="Rhea" id="RHEA:22564"/>
        <dbReference type="Rhea" id="RHEA-COMP:9925"/>
        <dbReference type="Rhea" id="RHEA-COMP:9926"/>
        <dbReference type="ChEBI" id="CHEBI:15378"/>
        <dbReference type="ChEBI" id="CHEBI:57783"/>
        <dbReference type="ChEBI" id="CHEBI:58349"/>
        <dbReference type="ChEBI" id="CHEBI:78784"/>
        <dbReference type="ChEBI" id="CHEBI:78785"/>
        <dbReference type="EC" id="1.3.1.39"/>
    </reaction>
    <physiologicalReaction direction="right-to-left" evidence="38">
        <dbReference type="Rhea" id="RHEA:22566"/>
    </physiologicalReaction>
</comment>
<evidence type="ECO:0000256" key="2">
    <source>
        <dbReference type="ARBA" id="ARBA00022450"/>
    </source>
</evidence>
<evidence type="ECO:0000256" key="8">
    <source>
        <dbReference type="ARBA" id="ARBA00023239"/>
    </source>
</evidence>
<evidence type="ECO:0000256" key="38">
    <source>
        <dbReference type="ARBA" id="ARBA00048650"/>
    </source>
</evidence>
<comment type="catalytic activity">
    <reaction evidence="25">
        <text>tetradecanoyl-[ACP] + malonyl-[ACP] + H(+) = 3-oxohexadecanoyl-[ACP] + holo-[ACP] + CO2</text>
        <dbReference type="Rhea" id="RHEA:41900"/>
        <dbReference type="Rhea" id="RHEA-COMP:9623"/>
        <dbReference type="Rhea" id="RHEA-COMP:9648"/>
        <dbReference type="Rhea" id="RHEA-COMP:9649"/>
        <dbReference type="Rhea" id="RHEA-COMP:9685"/>
        <dbReference type="ChEBI" id="CHEBI:15378"/>
        <dbReference type="ChEBI" id="CHEBI:16526"/>
        <dbReference type="ChEBI" id="CHEBI:64479"/>
        <dbReference type="ChEBI" id="CHEBI:78449"/>
        <dbReference type="ChEBI" id="CHEBI:78477"/>
        <dbReference type="ChEBI" id="CHEBI:78478"/>
    </reaction>
    <physiologicalReaction direction="left-to-right" evidence="25">
        <dbReference type="Rhea" id="RHEA:41901"/>
    </physiologicalReaction>
</comment>
<dbReference type="GO" id="GO:0004316">
    <property type="term" value="F:3-oxoacyl-[acyl-carrier-protein] reductase (NADPH) activity"/>
    <property type="evidence" value="ECO:0007669"/>
    <property type="project" value="UniProtKB-EC"/>
</dbReference>
<comment type="catalytic activity">
    <reaction evidence="47">
        <text>3-oxooctanoyl-[ACP] + NADPH + H(+) = (3R)-hydroxyoctanoyl-[ACP] + NADP(+)</text>
        <dbReference type="Rhea" id="RHEA:41840"/>
        <dbReference type="Rhea" id="RHEA-COMP:9633"/>
        <dbReference type="Rhea" id="RHEA-COMP:9634"/>
        <dbReference type="ChEBI" id="CHEBI:15378"/>
        <dbReference type="ChEBI" id="CHEBI:57783"/>
        <dbReference type="ChEBI" id="CHEBI:58349"/>
        <dbReference type="ChEBI" id="CHEBI:78460"/>
        <dbReference type="ChEBI" id="CHEBI:78461"/>
    </reaction>
    <physiologicalReaction direction="left-to-right" evidence="47">
        <dbReference type="Rhea" id="RHEA:41841"/>
    </physiologicalReaction>
</comment>
<feature type="active site" description="Proton acceptor; for dehydratase activity" evidence="55">
    <location>
        <position position="2856"/>
    </location>
</feature>
<comment type="catalytic activity">
    <reaction evidence="39">
        <text>holo-[ACP] + acetyl-CoA = acetyl-[ACP] + CoA</text>
        <dbReference type="Rhea" id="RHEA:41788"/>
        <dbReference type="Rhea" id="RHEA-COMP:9621"/>
        <dbReference type="Rhea" id="RHEA-COMP:9685"/>
        <dbReference type="ChEBI" id="CHEBI:57287"/>
        <dbReference type="ChEBI" id="CHEBI:57288"/>
        <dbReference type="ChEBI" id="CHEBI:64479"/>
        <dbReference type="ChEBI" id="CHEBI:78446"/>
        <dbReference type="EC" id="2.3.1.38"/>
    </reaction>
    <physiologicalReaction direction="left-to-right" evidence="39">
        <dbReference type="Rhea" id="RHEA:41789"/>
    </physiologicalReaction>
</comment>
<dbReference type="PROSITE" id="PS00012">
    <property type="entry name" value="PHOSPHOPANTETHEINE"/>
    <property type="match status" value="2"/>
</dbReference>
<dbReference type="InterPro" id="IPR036291">
    <property type="entry name" value="NAD(P)-bd_dom_sf"/>
</dbReference>
<dbReference type="InterPro" id="IPR049551">
    <property type="entry name" value="PKS_DH_C"/>
</dbReference>
<comment type="catalytic activity">
    <reaction evidence="34">
        <text>tetradecanoyl-[ACP] + H2O = tetradecanoate + holo-[ACP] + H(+)</text>
        <dbReference type="Rhea" id="RHEA:30123"/>
        <dbReference type="Rhea" id="RHEA-COMP:9648"/>
        <dbReference type="Rhea" id="RHEA-COMP:9685"/>
        <dbReference type="ChEBI" id="CHEBI:15377"/>
        <dbReference type="ChEBI" id="CHEBI:15378"/>
        <dbReference type="ChEBI" id="CHEBI:30807"/>
        <dbReference type="ChEBI" id="CHEBI:64479"/>
        <dbReference type="ChEBI" id="CHEBI:78477"/>
        <dbReference type="EC" id="3.1.2.14"/>
    </reaction>
    <physiologicalReaction direction="left-to-right" evidence="34">
        <dbReference type="Rhea" id="RHEA:30124"/>
    </physiologicalReaction>
</comment>
<feature type="region of interest" description="Disordered" evidence="56">
    <location>
        <begin position="4818"/>
        <end position="4853"/>
    </location>
</feature>
<feature type="active site" description="Proton donor; for dehydratase activity" evidence="55">
    <location>
        <position position="1068"/>
    </location>
</feature>
<keyword evidence="10" id="KW-0012">Acyltransferase</keyword>
<protein>
    <submittedName>
        <fullName evidence="60">Acyl transferase domain-containing protein</fullName>
    </submittedName>
</protein>
<comment type="pathway">
    <text evidence="53">Antibiotic biosynthesis; erythromycin biosynthesis.</text>
</comment>
<feature type="domain" description="Carrier" evidence="57">
    <location>
        <begin position="3773"/>
        <end position="3848"/>
    </location>
</feature>
<keyword evidence="9" id="KW-0511">Multifunctional enzyme</keyword>
<comment type="catalytic activity">
    <reaction evidence="48">
        <text>butanoyl-[ACP] + malonyl-[ACP] + H(+) = 3-oxohexanoyl-[ACP] + holo-[ACP] + CO2</text>
        <dbReference type="Rhea" id="RHEA:41820"/>
        <dbReference type="Rhea" id="RHEA-COMP:9623"/>
        <dbReference type="Rhea" id="RHEA-COMP:9628"/>
        <dbReference type="Rhea" id="RHEA-COMP:9629"/>
        <dbReference type="Rhea" id="RHEA-COMP:9685"/>
        <dbReference type="ChEBI" id="CHEBI:15378"/>
        <dbReference type="ChEBI" id="CHEBI:16526"/>
        <dbReference type="ChEBI" id="CHEBI:64479"/>
        <dbReference type="ChEBI" id="CHEBI:78449"/>
        <dbReference type="ChEBI" id="CHEBI:78454"/>
        <dbReference type="ChEBI" id="CHEBI:78456"/>
    </reaction>
    <physiologicalReaction direction="left-to-right" evidence="48">
        <dbReference type="Rhea" id="RHEA:41821"/>
    </physiologicalReaction>
</comment>
<dbReference type="InterPro" id="IPR016035">
    <property type="entry name" value="Acyl_Trfase/lysoPLipase"/>
</dbReference>
<evidence type="ECO:0000256" key="25">
    <source>
        <dbReference type="ARBA" id="ARBA00047451"/>
    </source>
</evidence>
<comment type="catalytic activity">
    <reaction evidence="46">
        <text>3-oxohexadecanoyl-[ACP] + NADPH + H(+) = (3R)-hydroxyhexadecanoyl-[ACP] + NADP(+)</text>
        <dbReference type="Rhea" id="RHEA:41904"/>
        <dbReference type="Rhea" id="RHEA-COMP:9649"/>
        <dbReference type="Rhea" id="RHEA-COMP:9650"/>
        <dbReference type="ChEBI" id="CHEBI:15378"/>
        <dbReference type="ChEBI" id="CHEBI:57783"/>
        <dbReference type="ChEBI" id="CHEBI:58349"/>
        <dbReference type="ChEBI" id="CHEBI:78478"/>
        <dbReference type="ChEBI" id="CHEBI:78480"/>
    </reaction>
    <physiologicalReaction direction="left-to-right" evidence="46">
        <dbReference type="Rhea" id="RHEA:41905"/>
    </physiologicalReaction>
</comment>
<feature type="active site" description="Proton donor; for dehydratase activity" evidence="55">
    <location>
        <position position="3004"/>
    </location>
</feature>
<gene>
    <name evidence="60" type="ORF">C8E97_4947</name>
</gene>
<dbReference type="CDD" id="cd08956">
    <property type="entry name" value="KR_3_FAS_SDR_x"/>
    <property type="match status" value="3"/>
</dbReference>